<dbReference type="PANTHER" id="PTHR12001">
    <property type="entry name" value="GERANYLGERANYL PYROPHOSPHATE SYNTHASE"/>
    <property type="match status" value="1"/>
</dbReference>
<dbReference type="PROSITE" id="PS00444">
    <property type="entry name" value="POLYPRENYL_SYNTHASE_2"/>
    <property type="match status" value="1"/>
</dbReference>
<protein>
    <submittedName>
        <fullName evidence="7">Polyprenyl synthetase family protein</fullName>
    </submittedName>
</protein>
<evidence type="ECO:0000256" key="6">
    <source>
        <dbReference type="RuleBase" id="RU004466"/>
    </source>
</evidence>
<sequence>MGFLVTAEQLYEAPIPASPYGPLPYSSVYSSVLLSRLGPNEPAFRRRLEEALAAAERCLRDCSRDTPDPRVADLTGHLTTTGGKRLRTLLALLAAEFGDPSREGVVRAAVVAELVHIASLYHDDVVDRAAVRHGVSSANVLWGDRMAVLGGNWLLARAARIAAGLEPGVIDLNAGTANRLITGQMRELAGPGPEENPVEHYFRVIAGKTAALLAMAPGAGALQAGAPRVVVDALIEYGEQFGVAFQIADDLLDLASPEGLTGKERGKDLLAGVSSLPVLLALEDDDPRDAELRELLAAGPTDEADRHLRVLELFSVSRATARAEALMHERLAGARAALASLPALPARHTLDALCDFVSFRTG</sequence>
<dbReference type="Gene3D" id="1.10.600.10">
    <property type="entry name" value="Farnesyl Diphosphate Synthase"/>
    <property type="match status" value="1"/>
</dbReference>
<dbReference type="AlphaFoldDB" id="A0A7W3T6T9"/>
<keyword evidence="5" id="KW-0460">Magnesium</keyword>
<name>A0A7W3T6T9_9ACTN</name>
<evidence type="ECO:0000256" key="1">
    <source>
        <dbReference type="ARBA" id="ARBA00001946"/>
    </source>
</evidence>
<comment type="similarity">
    <text evidence="2 6">Belongs to the FPP/GGPP synthase family.</text>
</comment>
<evidence type="ECO:0000256" key="4">
    <source>
        <dbReference type="ARBA" id="ARBA00022723"/>
    </source>
</evidence>
<dbReference type="PANTHER" id="PTHR12001:SF69">
    <property type="entry name" value="ALL TRANS-POLYPRENYL-DIPHOSPHATE SYNTHASE PDSS1"/>
    <property type="match status" value="1"/>
</dbReference>
<dbReference type="Pfam" id="PF00348">
    <property type="entry name" value="polyprenyl_synt"/>
    <property type="match status" value="1"/>
</dbReference>
<comment type="cofactor">
    <cofactor evidence="1">
        <name>Mg(2+)</name>
        <dbReference type="ChEBI" id="CHEBI:18420"/>
    </cofactor>
</comment>
<dbReference type="GO" id="GO:0008299">
    <property type="term" value="P:isoprenoid biosynthetic process"/>
    <property type="evidence" value="ECO:0007669"/>
    <property type="project" value="InterPro"/>
</dbReference>
<proteinExistence type="inferred from homology"/>
<evidence type="ECO:0000256" key="2">
    <source>
        <dbReference type="ARBA" id="ARBA00006706"/>
    </source>
</evidence>
<dbReference type="SUPFAM" id="SSF48576">
    <property type="entry name" value="Terpenoid synthases"/>
    <property type="match status" value="1"/>
</dbReference>
<evidence type="ECO:0000313" key="8">
    <source>
        <dbReference type="Proteomes" id="UP000530234"/>
    </source>
</evidence>
<evidence type="ECO:0000256" key="5">
    <source>
        <dbReference type="ARBA" id="ARBA00022842"/>
    </source>
</evidence>
<dbReference type="SFLD" id="SFLDS00005">
    <property type="entry name" value="Isoprenoid_Synthase_Type_I"/>
    <property type="match status" value="1"/>
</dbReference>
<dbReference type="InterPro" id="IPR033749">
    <property type="entry name" value="Polyprenyl_synt_CS"/>
</dbReference>
<organism evidence="7 8">
    <name type="scientific">Streptomyces calidiresistens</name>
    <dbReference type="NCBI Taxonomy" id="1485586"/>
    <lineage>
        <taxon>Bacteria</taxon>
        <taxon>Bacillati</taxon>
        <taxon>Actinomycetota</taxon>
        <taxon>Actinomycetes</taxon>
        <taxon>Kitasatosporales</taxon>
        <taxon>Streptomycetaceae</taxon>
        <taxon>Streptomyces</taxon>
    </lineage>
</organism>
<dbReference type="GO" id="GO:0046872">
    <property type="term" value="F:metal ion binding"/>
    <property type="evidence" value="ECO:0007669"/>
    <property type="project" value="UniProtKB-KW"/>
</dbReference>
<gene>
    <name evidence="7" type="ORF">FOE67_21590</name>
</gene>
<dbReference type="InterPro" id="IPR008949">
    <property type="entry name" value="Isoprenoid_synthase_dom_sf"/>
</dbReference>
<dbReference type="InterPro" id="IPR000092">
    <property type="entry name" value="Polyprenyl_synt"/>
</dbReference>
<keyword evidence="4" id="KW-0479">Metal-binding</keyword>
<keyword evidence="8" id="KW-1185">Reference proteome</keyword>
<dbReference type="GO" id="GO:0004659">
    <property type="term" value="F:prenyltransferase activity"/>
    <property type="evidence" value="ECO:0007669"/>
    <property type="project" value="InterPro"/>
</dbReference>
<evidence type="ECO:0000313" key="7">
    <source>
        <dbReference type="EMBL" id="MBB0232017.1"/>
    </source>
</evidence>
<reference evidence="8" key="1">
    <citation type="submission" date="2019-10" db="EMBL/GenBank/DDBJ databases">
        <title>Streptomyces sp. nov., a novel actinobacterium isolated from alkaline environment.</title>
        <authorList>
            <person name="Golinska P."/>
        </authorList>
    </citation>
    <scope>NUCLEOTIDE SEQUENCE [LARGE SCALE GENOMIC DNA]</scope>
    <source>
        <strain evidence="8">DSM 42108</strain>
    </source>
</reference>
<dbReference type="EMBL" id="VKHS01000722">
    <property type="protein sequence ID" value="MBB0232017.1"/>
    <property type="molecule type" value="Genomic_DNA"/>
</dbReference>
<dbReference type="CDD" id="cd00685">
    <property type="entry name" value="Trans_IPPS_HT"/>
    <property type="match status" value="1"/>
</dbReference>
<comment type="caution">
    <text evidence="7">The sequence shown here is derived from an EMBL/GenBank/DDBJ whole genome shotgun (WGS) entry which is preliminary data.</text>
</comment>
<keyword evidence="3 6" id="KW-0808">Transferase</keyword>
<evidence type="ECO:0000256" key="3">
    <source>
        <dbReference type="ARBA" id="ARBA00022679"/>
    </source>
</evidence>
<accession>A0A7W3T6T9</accession>
<dbReference type="Proteomes" id="UP000530234">
    <property type="component" value="Unassembled WGS sequence"/>
</dbReference>